<keyword evidence="8" id="KW-0798">TonB box</keyword>
<evidence type="ECO:0000256" key="5">
    <source>
        <dbReference type="ARBA" id="ARBA00022692"/>
    </source>
</evidence>
<dbReference type="SUPFAM" id="SSF56935">
    <property type="entry name" value="Porins"/>
    <property type="match status" value="1"/>
</dbReference>
<dbReference type="Pfam" id="PF07715">
    <property type="entry name" value="Plug"/>
    <property type="match status" value="1"/>
</dbReference>
<keyword evidence="9 11" id="KW-0472">Membrane</keyword>
<comment type="subcellular location">
    <subcellularLocation>
        <location evidence="1 11">Cell outer membrane</location>
        <topology evidence="1 11">Multi-pass membrane protein</topology>
    </subcellularLocation>
</comment>
<feature type="region of interest" description="Disordered" evidence="12">
    <location>
        <begin position="24"/>
        <end position="85"/>
    </location>
</feature>
<keyword evidence="3 11" id="KW-1134">Transmembrane beta strand</keyword>
<evidence type="ECO:0000256" key="12">
    <source>
        <dbReference type="SAM" id="MobiDB-lite"/>
    </source>
</evidence>
<accession>A0ABV2ADW7</accession>
<dbReference type="InterPro" id="IPR012910">
    <property type="entry name" value="Plug_dom"/>
</dbReference>
<name>A0ABV2ADW7_9GAMM</name>
<organism evidence="14 15">
    <name type="scientific">Sinimarinibacterium thermocellulolyticum</name>
    <dbReference type="NCBI Taxonomy" id="3170016"/>
    <lineage>
        <taxon>Bacteria</taxon>
        <taxon>Pseudomonadati</taxon>
        <taxon>Pseudomonadota</taxon>
        <taxon>Gammaproteobacteria</taxon>
        <taxon>Nevskiales</taxon>
        <taxon>Nevskiaceae</taxon>
        <taxon>Sinimarinibacterium</taxon>
    </lineage>
</organism>
<dbReference type="InterPro" id="IPR039426">
    <property type="entry name" value="TonB-dep_rcpt-like"/>
</dbReference>
<keyword evidence="7" id="KW-0406">Ion transport</keyword>
<keyword evidence="2 11" id="KW-0813">Transport</keyword>
<comment type="similarity">
    <text evidence="11">Belongs to the TonB-dependent receptor family.</text>
</comment>
<dbReference type="PROSITE" id="PS52016">
    <property type="entry name" value="TONB_DEPENDENT_REC_3"/>
    <property type="match status" value="1"/>
</dbReference>
<dbReference type="PANTHER" id="PTHR32552:SF81">
    <property type="entry name" value="TONB-DEPENDENT OUTER MEMBRANE RECEPTOR"/>
    <property type="match status" value="1"/>
</dbReference>
<evidence type="ECO:0000256" key="10">
    <source>
        <dbReference type="ARBA" id="ARBA00023237"/>
    </source>
</evidence>
<proteinExistence type="inferred from homology"/>
<keyword evidence="14" id="KW-0675">Receptor</keyword>
<keyword evidence="10 11" id="KW-0998">Cell outer membrane</keyword>
<dbReference type="RefSeq" id="WP_352891051.1">
    <property type="nucleotide sequence ID" value="NZ_JBEPIJ010000044.1"/>
</dbReference>
<evidence type="ECO:0000256" key="4">
    <source>
        <dbReference type="ARBA" id="ARBA00022496"/>
    </source>
</evidence>
<dbReference type="Proteomes" id="UP001465331">
    <property type="component" value="Unassembled WGS sequence"/>
</dbReference>
<keyword evidence="15" id="KW-1185">Reference proteome</keyword>
<reference evidence="14 15" key="1">
    <citation type="submission" date="2024-06" db="EMBL/GenBank/DDBJ databases">
        <authorList>
            <person name="Li Z."/>
            <person name="Jiang Y."/>
        </authorList>
    </citation>
    <scope>NUCLEOTIDE SEQUENCE [LARGE SCALE GENOMIC DNA]</scope>
    <source>
        <strain evidence="14 15">HSW-8</strain>
    </source>
</reference>
<feature type="domain" description="TonB-dependent receptor plug" evidence="13">
    <location>
        <begin position="102"/>
        <end position="208"/>
    </location>
</feature>
<evidence type="ECO:0000259" key="13">
    <source>
        <dbReference type="Pfam" id="PF07715"/>
    </source>
</evidence>
<evidence type="ECO:0000313" key="15">
    <source>
        <dbReference type="Proteomes" id="UP001465331"/>
    </source>
</evidence>
<keyword evidence="4" id="KW-0410">Iron transport</keyword>
<keyword evidence="5 11" id="KW-0812">Transmembrane</keyword>
<sequence length="312" mass="33332">MTKLVRAGAVLVFSVCGGIGVADAEDARDSSSLEALLTRDSYPDQSTSSRSEQQRAESAPIVDTIPVADPEMPEEEPKGGRKSSNRLVEEIIVTAQKREERLQDVPISVQAFSQEKLEALGIQTIQQVQRATPGFTVTQSSGFNVTFLRGVGSDAFLPGVDSSVPFYLDGVPLMAIQASSDTLGRIERVEVLKGPQGTLFGRNATGGTVSVVTPDPDTQAFFGDFKYDLGLGRYGQQSSTLYVNVPIGDSLAVAVSGFQGTRDHVITNVANPELPDLYTYGGRLKLRWDVTDDVVVSASGSFQQSSTDGGLF</sequence>
<evidence type="ECO:0000256" key="1">
    <source>
        <dbReference type="ARBA" id="ARBA00004571"/>
    </source>
</evidence>
<evidence type="ECO:0000256" key="9">
    <source>
        <dbReference type="ARBA" id="ARBA00023136"/>
    </source>
</evidence>
<evidence type="ECO:0000256" key="6">
    <source>
        <dbReference type="ARBA" id="ARBA00023004"/>
    </source>
</evidence>
<comment type="caution">
    <text evidence="14">The sequence shown here is derived from an EMBL/GenBank/DDBJ whole genome shotgun (WGS) entry which is preliminary data.</text>
</comment>
<evidence type="ECO:0000256" key="8">
    <source>
        <dbReference type="ARBA" id="ARBA00023077"/>
    </source>
</evidence>
<evidence type="ECO:0000256" key="7">
    <source>
        <dbReference type="ARBA" id="ARBA00023065"/>
    </source>
</evidence>
<evidence type="ECO:0000313" key="14">
    <source>
        <dbReference type="EMBL" id="MES0875443.1"/>
    </source>
</evidence>
<dbReference type="InterPro" id="IPR036942">
    <property type="entry name" value="Beta-barrel_TonB_sf"/>
</dbReference>
<protein>
    <submittedName>
        <fullName evidence="14">TonB-dependent receptor plug domain-containing protein</fullName>
    </submittedName>
</protein>
<gene>
    <name evidence="14" type="ORF">ABSH63_15710</name>
</gene>
<dbReference type="EMBL" id="JBEPIJ010000044">
    <property type="protein sequence ID" value="MES0875443.1"/>
    <property type="molecule type" value="Genomic_DNA"/>
</dbReference>
<evidence type="ECO:0000256" key="11">
    <source>
        <dbReference type="PROSITE-ProRule" id="PRU01360"/>
    </source>
</evidence>
<dbReference type="PANTHER" id="PTHR32552">
    <property type="entry name" value="FERRICHROME IRON RECEPTOR-RELATED"/>
    <property type="match status" value="1"/>
</dbReference>
<dbReference type="Gene3D" id="2.40.170.20">
    <property type="entry name" value="TonB-dependent receptor, beta-barrel domain"/>
    <property type="match status" value="1"/>
</dbReference>
<keyword evidence="6" id="KW-0408">Iron</keyword>
<evidence type="ECO:0000256" key="2">
    <source>
        <dbReference type="ARBA" id="ARBA00022448"/>
    </source>
</evidence>
<evidence type="ECO:0000256" key="3">
    <source>
        <dbReference type="ARBA" id="ARBA00022452"/>
    </source>
</evidence>